<dbReference type="InterPro" id="IPR050109">
    <property type="entry name" value="HTH-type_TetR-like_transc_reg"/>
</dbReference>
<dbReference type="AlphaFoldDB" id="A0A3R9TSF8"/>
<dbReference type="PANTHER" id="PTHR30328">
    <property type="entry name" value="TRANSCRIPTIONAL REPRESSOR"/>
    <property type="match status" value="1"/>
</dbReference>
<dbReference type="PRINTS" id="PR00455">
    <property type="entry name" value="HTHTETR"/>
</dbReference>
<dbReference type="Gene3D" id="1.10.10.60">
    <property type="entry name" value="Homeodomain-like"/>
    <property type="match status" value="1"/>
</dbReference>
<dbReference type="PANTHER" id="PTHR30328:SF54">
    <property type="entry name" value="HTH-TYPE TRANSCRIPTIONAL REPRESSOR SCO4008"/>
    <property type="match status" value="1"/>
</dbReference>
<proteinExistence type="predicted"/>
<organism evidence="4 5">
    <name type="scientific">Acinetobacter baumannii</name>
    <dbReference type="NCBI Taxonomy" id="470"/>
    <lineage>
        <taxon>Bacteria</taxon>
        <taxon>Pseudomonadati</taxon>
        <taxon>Pseudomonadota</taxon>
        <taxon>Gammaproteobacteria</taxon>
        <taxon>Moraxellales</taxon>
        <taxon>Moraxellaceae</taxon>
        <taxon>Acinetobacter</taxon>
        <taxon>Acinetobacter calcoaceticus/baumannii complex</taxon>
    </lineage>
</organism>
<comment type="caution">
    <text evidence="4">The sequence shown here is derived from an EMBL/GenBank/DDBJ whole genome shotgun (WGS) entry which is preliminary data.</text>
</comment>
<dbReference type="InterPro" id="IPR001647">
    <property type="entry name" value="HTH_TetR"/>
</dbReference>
<evidence type="ECO:0000256" key="1">
    <source>
        <dbReference type="ARBA" id="ARBA00023125"/>
    </source>
</evidence>
<evidence type="ECO:0000313" key="5">
    <source>
        <dbReference type="Proteomes" id="UP000280073"/>
    </source>
</evidence>
<dbReference type="GO" id="GO:0003677">
    <property type="term" value="F:DNA binding"/>
    <property type="evidence" value="ECO:0007669"/>
    <property type="project" value="UniProtKB-UniRule"/>
</dbReference>
<accession>A0A3R9TSF8</accession>
<dbReference type="PROSITE" id="PS50977">
    <property type="entry name" value="HTH_TETR_2"/>
    <property type="match status" value="1"/>
</dbReference>
<dbReference type="SUPFAM" id="SSF46689">
    <property type="entry name" value="Homeodomain-like"/>
    <property type="match status" value="1"/>
</dbReference>
<reference evidence="4 5" key="1">
    <citation type="submission" date="2018-10" db="EMBL/GenBank/DDBJ databases">
        <title>GWAS and RNA-Seq identify cryptic mechanisms of antimicrobial resistance in Acinetobacter baumannii.</title>
        <authorList>
            <person name="Sahl J.W."/>
        </authorList>
    </citation>
    <scope>NUCLEOTIDE SEQUENCE [LARGE SCALE GENOMIC DNA]</scope>
    <source>
        <strain evidence="4 5">TG28175</strain>
    </source>
</reference>
<feature type="domain" description="HTH tetR-type" evidence="3">
    <location>
        <begin position="10"/>
        <end position="70"/>
    </location>
</feature>
<name>A0A3R9TSF8_ACIBA</name>
<dbReference type="EMBL" id="RFDI01002870">
    <property type="protein sequence ID" value="RSR07426.1"/>
    <property type="molecule type" value="Genomic_DNA"/>
</dbReference>
<dbReference type="InterPro" id="IPR009057">
    <property type="entry name" value="Homeodomain-like_sf"/>
</dbReference>
<evidence type="ECO:0000256" key="2">
    <source>
        <dbReference type="PROSITE-ProRule" id="PRU00335"/>
    </source>
</evidence>
<dbReference type="Pfam" id="PF00440">
    <property type="entry name" value="TetR_N"/>
    <property type="match status" value="1"/>
</dbReference>
<dbReference type="Proteomes" id="UP000280073">
    <property type="component" value="Unassembled WGS sequence"/>
</dbReference>
<feature type="DNA-binding region" description="H-T-H motif" evidence="2">
    <location>
        <begin position="33"/>
        <end position="52"/>
    </location>
</feature>
<evidence type="ECO:0000313" key="4">
    <source>
        <dbReference type="EMBL" id="RSR07426.1"/>
    </source>
</evidence>
<feature type="non-terminal residue" evidence="4">
    <location>
        <position position="73"/>
    </location>
</feature>
<protein>
    <submittedName>
        <fullName evidence="4">TetR family transcriptional regulator</fullName>
    </submittedName>
</protein>
<keyword evidence="1 2" id="KW-0238">DNA-binding</keyword>
<evidence type="ECO:0000259" key="3">
    <source>
        <dbReference type="PROSITE" id="PS50977"/>
    </source>
</evidence>
<gene>
    <name evidence="4" type="ORF">EA686_30480</name>
</gene>
<sequence>MQQMEQKKSTQKRNQLLAAALDVFSLYGFSGASLDEIAQLADMHKSNIFYYYENKESLYVEVLTTVLQKWLAP</sequence>